<dbReference type="Proteomes" id="UP000324767">
    <property type="component" value="Unassembled WGS sequence"/>
</dbReference>
<comment type="similarity">
    <text evidence="2">Belongs to the TRM6/GCD10 family.</text>
</comment>
<organism evidence="8 9">
    <name type="scientific">Lasallia pustulata</name>
    <dbReference type="NCBI Taxonomy" id="136370"/>
    <lineage>
        <taxon>Eukaryota</taxon>
        <taxon>Fungi</taxon>
        <taxon>Dikarya</taxon>
        <taxon>Ascomycota</taxon>
        <taxon>Pezizomycotina</taxon>
        <taxon>Lecanoromycetes</taxon>
        <taxon>OSLEUM clade</taxon>
        <taxon>Umbilicariomycetidae</taxon>
        <taxon>Umbilicariales</taxon>
        <taxon>Umbilicariaceae</taxon>
        <taxon>Lasallia</taxon>
    </lineage>
</organism>
<evidence type="ECO:0000256" key="3">
    <source>
        <dbReference type="ARBA" id="ARBA00021704"/>
    </source>
</evidence>
<keyword evidence="8" id="KW-0648">Protein biosynthesis</keyword>
<feature type="region of interest" description="Disordered" evidence="7">
    <location>
        <begin position="290"/>
        <end position="323"/>
    </location>
</feature>
<dbReference type="Pfam" id="PF04189">
    <property type="entry name" value="Gcd10p"/>
    <property type="match status" value="1"/>
</dbReference>
<dbReference type="EMBL" id="VXIT01000010">
    <property type="protein sequence ID" value="KAA6409740.1"/>
    <property type="molecule type" value="Genomic_DNA"/>
</dbReference>
<evidence type="ECO:0000256" key="4">
    <source>
        <dbReference type="ARBA" id="ARBA00022694"/>
    </source>
</evidence>
<comment type="subcellular location">
    <subcellularLocation>
        <location evidence="1">Nucleus</location>
    </subcellularLocation>
</comment>
<feature type="region of interest" description="Disordered" evidence="7">
    <location>
        <begin position="548"/>
        <end position="581"/>
    </location>
</feature>
<dbReference type="PANTHER" id="PTHR12945">
    <property type="entry name" value="TRANSLATION INITIATION FACTOR EIF3-RELATED"/>
    <property type="match status" value="1"/>
</dbReference>
<dbReference type="GO" id="GO:0005634">
    <property type="term" value="C:nucleus"/>
    <property type="evidence" value="ECO:0007669"/>
    <property type="project" value="UniProtKB-SubCell"/>
</dbReference>
<sequence length="581" mass="63809">MHAIIFPNVYVALRLPSDTLKVLQIVPNTTISIGKYGTFQANHILGRPYHLTFEILDETDDSVRSGLRIVPAAELYADITEGELKTSAGSDDGKVIDGKDGVEYEVVTENGEVVMRTNCQTVDDPASQVMSQEEIEALKREGTGSGKDLIAKILESHSALDQKTAFALAKYTLRKAKKYMRRFTVLPVDVPLLTHWIMTEKEPMKIMELREEMLALVGSWSNVHFGGSNGVYSREDGTGQVGGGRWLIVDETGGLVVAAMAEKMGILYPPESDQPSELIQTVHEEFEGGDTDIANGAAEDHSSGKNQSAQSNRPKPKRQSLSMSAPTNTLTVIHANSQPNLSLLKYFLFDSTNPSSSHPLNSHLKTVSWLQLLSPSDDAGYAEPEVVPDDILKSYKSGKRGNYYRKRRRWERIKSVVDESRAGGYDGLIVASFMDPFTILHHAVPLLRGGAQVVVYSPNVEPLAELADCYSTSRRTAFLNNPLEVPNEDFPLNPTLLLAPTIQTARCRNWQVLPGRTHPLMTGRGGAEGYIFTATRVLPAEGKVEARGRYKRRKAGDIGKGDEASSKQDPVNSITGQTEAI</sequence>
<evidence type="ECO:0000256" key="1">
    <source>
        <dbReference type="ARBA" id="ARBA00004123"/>
    </source>
</evidence>
<keyword evidence="5" id="KW-0539">Nucleus</keyword>
<evidence type="ECO:0000256" key="6">
    <source>
        <dbReference type="ARBA" id="ARBA00032319"/>
    </source>
</evidence>
<feature type="compositionally biased region" description="Polar residues" evidence="7">
    <location>
        <begin position="567"/>
        <end position="581"/>
    </location>
</feature>
<dbReference type="AlphaFoldDB" id="A0A5M8PL05"/>
<protein>
    <recommendedName>
        <fullName evidence="3">tRNA (adenine(58)-N(1))-methyltransferase non-catalytic subunit TRM6</fullName>
    </recommendedName>
    <alternativeName>
        <fullName evidence="6">tRNA(m1A58)-methyltransferase subunit TRM6</fullName>
    </alternativeName>
</protein>
<gene>
    <name evidence="8" type="ORF">FRX48_06352</name>
</gene>
<dbReference type="GO" id="GO:0030488">
    <property type="term" value="P:tRNA methylation"/>
    <property type="evidence" value="ECO:0007669"/>
    <property type="project" value="InterPro"/>
</dbReference>
<name>A0A5M8PL05_9LECA</name>
<evidence type="ECO:0000256" key="7">
    <source>
        <dbReference type="SAM" id="MobiDB-lite"/>
    </source>
</evidence>
<evidence type="ECO:0000313" key="9">
    <source>
        <dbReference type="Proteomes" id="UP000324767"/>
    </source>
</evidence>
<accession>A0A5M8PL05</accession>
<dbReference type="GO" id="GO:0003743">
    <property type="term" value="F:translation initiation factor activity"/>
    <property type="evidence" value="ECO:0007669"/>
    <property type="project" value="UniProtKB-KW"/>
</dbReference>
<keyword evidence="8" id="KW-0396">Initiation factor</keyword>
<evidence type="ECO:0000256" key="2">
    <source>
        <dbReference type="ARBA" id="ARBA00008320"/>
    </source>
</evidence>
<proteinExistence type="inferred from homology"/>
<dbReference type="InterPro" id="IPR017423">
    <property type="entry name" value="TRM6"/>
</dbReference>
<feature type="compositionally biased region" description="Polar residues" evidence="7">
    <location>
        <begin position="304"/>
        <end position="323"/>
    </location>
</feature>
<evidence type="ECO:0000313" key="8">
    <source>
        <dbReference type="EMBL" id="KAA6409740.1"/>
    </source>
</evidence>
<keyword evidence="4" id="KW-0819">tRNA processing</keyword>
<dbReference type="PANTHER" id="PTHR12945:SF0">
    <property type="entry name" value="TRNA (ADENINE(58)-N(1))-METHYLTRANSFERASE NON-CATALYTIC SUBUNIT TRM6"/>
    <property type="match status" value="1"/>
</dbReference>
<dbReference type="GO" id="GO:0031515">
    <property type="term" value="C:tRNA (m1A) methyltransferase complex"/>
    <property type="evidence" value="ECO:0007669"/>
    <property type="project" value="InterPro"/>
</dbReference>
<dbReference type="OrthoDB" id="10254665at2759"/>
<comment type="caution">
    <text evidence="8">The sequence shown here is derived from an EMBL/GenBank/DDBJ whole genome shotgun (WGS) entry which is preliminary data.</text>
</comment>
<reference evidence="8 9" key="1">
    <citation type="submission" date="2019-09" db="EMBL/GenBank/DDBJ databases">
        <title>The hologenome of the rock-dwelling lichen Lasallia pustulata.</title>
        <authorList>
            <person name="Greshake Tzovaras B."/>
            <person name="Segers F."/>
            <person name="Bicker A."/>
            <person name="Dal Grande F."/>
            <person name="Otte J."/>
            <person name="Hankeln T."/>
            <person name="Schmitt I."/>
            <person name="Ebersberger I."/>
        </authorList>
    </citation>
    <scope>NUCLEOTIDE SEQUENCE [LARGE SCALE GENOMIC DNA]</scope>
    <source>
        <strain evidence="8">A1-1</strain>
    </source>
</reference>
<feature type="compositionally biased region" description="Basic and acidic residues" evidence="7">
    <location>
        <begin position="555"/>
        <end position="566"/>
    </location>
</feature>
<evidence type="ECO:0000256" key="5">
    <source>
        <dbReference type="ARBA" id="ARBA00023242"/>
    </source>
</evidence>